<keyword evidence="2" id="KW-1133">Transmembrane helix</keyword>
<dbReference type="NCBIfam" id="TIGR02098">
    <property type="entry name" value="MJ0042_CXXC"/>
    <property type="match status" value="1"/>
</dbReference>
<protein>
    <recommendedName>
        <fullName evidence="3">Zinc finger/thioredoxin putative domain-containing protein</fullName>
    </recommendedName>
</protein>
<feature type="compositionally biased region" description="Basic and acidic residues" evidence="1">
    <location>
        <begin position="142"/>
        <end position="156"/>
    </location>
</feature>
<sequence>MRLTCPNCEATYEVPDDVIPEAGRDVQCSNCGDTWFQHHPDHPQQTADHPQDDPSQDADDYDDAALDDEEDDLPDLGRGSPAAAGSPLASEDDSDADIARDMWQDPEPEDHDDAESDAALAGQPRRAIDPNVRDILQEEADRESRARAEERARLETQPELGLDDEDETSRRTREARTRMARLRGEPDPEDEAEIASATIDPTSRRDLLPDIDEINSSLRSEGEAAAGSFNEDDYPALPPRKRGGFRFGFFLILILAGLGLLAYMLAPMIKENVPQAADQVDAYVAQVDSFRLWLDDQARLLLAWLDSKSGSGAGE</sequence>
<feature type="compositionally biased region" description="Acidic residues" evidence="1">
    <location>
        <begin position="104"/>
        <end position="116"/>
    </location>
</feature>
<dbReference type="AlphaFoldDB" id="A0A348WAD0"/>
<evidence type="ECO:0000256" key="2">
    <source>
        <dbReference type="SAM" id="Phobius"/>
    </source>
</evidence>
<evidence type="ECO:0000259" key="3">
    <source>
        <dbReference type="Pfam" id="PF13717"/>
    </source>
</evidence>
<dbReference type="EMBL" id="DMVW01000062">
    <property type="protein sequence ID" value="HAR51492.1"/>
    <property type="molecule type" value="Genomic_DNA"/>
</dbReference>
<feature type="compositionally biased region" description="Basic and acidic residues" evidence="1">
    <location>
        <begin position="126"/>
        <end position="136"/>
    </location>
</feature>
<dbReference type="InterPro" id="IPR011723">
    <property type="entry name" value="Znf/thioredoxin_put"/>
</dbReference>
<proteinExistence type="predicted"/>
<keyword evidence="2" id="KW-0472">Membrane</keyword>
<accession>A0A348WAD0</accession>
<organism evidence="4 5">
    <name type="scientific">Roseovarius nubinhibens</name>
    <dbReference type="NCBI Taxonomy" id="314263"/>
    <lineage>
        <taxon>Bacteria</taxon>
        <taxon>Pseudomonadati</taxon>
        <taxon>Pseudomonadota</taxon>
        <taxon>Alphaproteobacteria</taxon>
        <taxon>Rhodobacterales</taxon>
        <taxon>Roseobacteraceae</taxon>
        <taxon>Roseovarius</taxon>
    </lineage>
</organism>
<comment type="caution">
    <text evidence="4">The sequence shown here is derived from an EMBL/GenBank/DDBJ whole genome shotgun (WGS) entry which is preliminary data.</text>
</comment>
<feature type="region of interest" description="Disordered" evidence="1">
    <location>
        <begin position="16"/>
        <end position="176"/>
    </location>
</feature>
<feature type="transmembrane region" description="Helical" evidence="2">
    <location>
        <begin position="247"/>
        <end position="266"/>
    </location>
</feature>
<feature type="compositionally biased region" description="Low complexity" evidence="1">
    <location>
        <begin position="76"/>
        <end position="89"/>
    </location>
</feature>
<feature type="domain" description="Zinc finger/thioredoxin putative" evidence="3">
    <location>
        <begin position="1"/>
        <end position="36"/>
    </location>
</feature>
<dbReference type="Pfam" id="PF13717">
    <property type="entry name" value="Zn_ribbon_4"/>
    <property type="match status" value="1"/>
</dbReference>
<name>A0A348WAD0_9RHOB</name>
<evidence type="ECO:0000256" key="1">
    <source>
        <dbReference type="SAM" id="MobiDB-lite"/>
    </source>
</evidence>
<keyword evidence="2" id="KW-0812">Transmembrane</keyword>
<gene>
    <name evidence="4" type="ORF">DCS45_06380</name>
</gene>
<reference evidence="4 5" key="1">
    <citation type="journal article" date="2018" name="Nat. Biotechnol.">
        <title>A standardized bacterial taxonomy based on genome phylogeny substantially revises the tree of life.</title>
        <authorList>
            <person name="Parks D.H."/>
            <person name="Chuvochina M."/>
            <person name="Waite D.W."/>
            <person name="Rinke C."/>
            <person name="Skarshewski A."/>
            <person name="Chaumeil P.A."/>
            <person name="Hugenholtz P."/>
        </authorList>
    </citation>
    <scope>NUCLEOTIDE SEQUENCE [LARGE SCALE GENOMIC DNA]</scope>
    <source>
        <strain evidence="4">UBA9169</strain>
    </source>
</reference>
<dbReference type="Proteomes" id="UP000264719">
    <property type="component" value="Unassembled WGS sequence"/>
</dbReference>
<feature type="compositionally biased region" description="Acidic residues" evidence="1">
    <location>
        <begin position="54"/>
        <end position="74"/>
    </location>
</feature>
<evidence type="ECO:0000313" key="5">
    <source>
        <dbReference type="Proteomes" id="UP000264719"/>
    </source>
</evidence>
<dbReference type="RefSeq" id="WP_339856859.1">
    <property type="nucleotide sequence ID" value="NZ_CAXAXR010000057.1"/>
</dbReference>
<evidence type="ECO:0000313" key="4">
    <source>
        <dbReference type="EMBL" id="HAR51492.1"/>
    </source>
</evidence>